<keyword evidence="3" id="KW-1185">Reference proteome</keyword>
<gene>
    <name evidence="2" type="ORF">BU23DRAFT_586689</name>
</gene>
<feature type="region of interest" description="Disordered" evidence="1">
    <location>
        <begin position="248"/>
        <end position="320"/>
    </location>
</feature>
<dbReference type="Pfam" id="PF13424">
    <property type="entry name" value="TPR_12"/>
    <property type="match status" value="1"/>
</dbReference>
<dbReference type="InterPro" id="IPR053137">
    <property type="entry name" value="NLR-like"/>
</dbReference>
<accession>A0A6A5VQL6</accession>
<reference evidence="2" key="1">
    <citation type="journal article" date="2020" name="Stud. Mycol.">
        <title>101 Dothideomycetes genomes: a test case for predicting lifestyles and emergence of pathogens.</title>
        <authorList>
            <person name="Haridas S."/>
            <person name="Albert R."/>
            <person name="Binder M."/>
            <person name="Bloem J."/>
            <person name="Labutti K."/>
            <person name="Salamov A."/>
            <person name="Andreopoulos B."/>
            <person name="Baker S."/>
            <person name="Barry K."/>
            <person name="Bills G."/>
            <person name="Bluhm B."/>
            <person name="Cannon C."/>
            <person name="Castanera R."/>
            <person name="Culley D."/>
            <person name="Daum C."/>
            <person name="Ezra D."/>
            <person name="Gonzalez J."/>
            <person name="Henrissat B."/>
            <person name="Kuo A."/>
            <person name="Liang C."/>
            <person name="Lipzen A."/>
            <person name="Lutzoni F."/>
            <person name="Magnuson J."/>
            <person name="Mondo S."/>
            <person name="Nolan M."/>
            <person name="Ohm R."/>
            <person name="Pangilinan J."/>
            <person name="Park H.-J."/>
            <person name="Ramirez L."/>
            <person name="Alfaro M."/>
            <person name="Sun H."/>
            <person name="Tritt A."/>
            <person name="Yoshinaga Y."/>
            <person name="Zwiers L.-H."/>
            <person name="Turgeon B."/>
            <person name="Goodwin S."/>
            <person name="Spatafora J."/>
            <person name="Crous P."/>
            <person name="Grigoriev I."/>
        </authorList>
    </citation>
    <scope>NUCLEOTIDE SEQUENCE</scope>
    <source>
        <strain evidence="2">CBS 107.79</strain>
    </source>
</reference>
<dbReference type="SUPFAM" id="SSF48452">
    <property type="entry name" value="TPR-like"/>
    <property type="match status" value="1"/>
</dbReference>
<protein>
    <recommendedName>
        <fullName evidence="4">TPR-like protein</fullName>
    </recommendedName>
</protein>
<dbReference type="EMBL" id="ML976659">
    <property type="protein sequence ID" value="KAF1978849.1"/>
    <property type="molecule type" value="Genomic_DNA"/>
</dbReference>
<proteinExistence type="predicted"/>
<evidence type="ECO:0000256" key="1">
    <source>
        <dbReference type="SAM" id="MobiDB-lite"/>
    </source>
</evidence>
<name>A0A6A5VQL6_9PLEO</name>
<feature type="compositionally biased region" description="Polar residues" evidence="1">
    <location>
        <begin position="271"/>
        <end position="289"/>
    </location>
</feature>
<dbReference type="PRINTS" id="PR00381">
    <property type="entry name" value="KINESINLIGHT"/>
</dbReference>
<dbReference type="Proteomes" id="UP000800036">
    <property type="component" value="Unassembled WGS sequence"/>
</dbReference>
<feature type="compositionally biased region" description="Acidic residues" evidence="1">
    <location>
        <begin position="291"/>
        <end position="320"/>
    </location>
</feature>
<dbReference type="InterPro" id="IPR011990">
    <property type="entry name" value="TPR-like_helical_dom_sf"/>
</dbReference>
<evidence type="ECO:0000313" key="3">
    <source>
        <dbReference type="Proteomes" id="UP000800036"/>
    </source>
</evidence>
<sequence length="653" mass="73905">MWVLWAHASSTARLEQSFHDIADRVKIEGRRDPQVNIFKLVHDWMCDTDERWLLVLDNVDDAGFLFDAQATTSKIAAKPLHEYLPYCAHGCVIVTTRNKEAALQLVEQRDIIALDPMNALQARTLLAKKLGVQAASGNAAELIALATILEHMPLALVQAAAYISQRAPLCSVAQYLDQFRKSERKRTSLLSYDKDHLRRDREAKNSIITTWQISFEYIQQKRPSAADLLSLMSFFDRQGIPKNVLQTQAEHKEDKHNRKIDTAKADRSENDNSVQFECTDSDVENQSWNDSADDFEDDDFEDDFDDDDVDDTDFEDDSEDDAFSEDITALRNFCFISVSTDGTTFEMHALVQLSMRTWLAANGRLGRYKDQFINNLCEAFPTGEYENWTACQALFAHAKAATSHKPEGASSLVQWATLLYRAAWYAERKGSAGEAEVLATQSLKARKKVLGRDHEDTIWGLAMVASAHKIGGKWDASEELEVLVMETRKTKLGADHPSTLTSMANLASTFWNQGRWEEAEKLDVQVMETRKTKLGADHPDTLTSMANLASTYRKQGRWEEAEKLEVQVMETSKTKLGADHPDTLNSMNNLAFTWKSLGQTVKAICLMQQCIQRCEQVLGASHPHYLSSLLVLEQWEGEQADVELLNRFKDMRL</sequence>
<dbReference type="PANTHER" id="PTHR46082">
    <property type="entry name" value="ATP/GTP-BINDING PROTEIN-RELATED"/>
    <property type="match status" value="1"/>
</dbReference>
<dbReference type="Gene3D" id="1.25.40.10">
    <property type="entry name" value="Tetratricopeptide repeat domain"/>
    <property type="match status" value="2"/>
</dbReference>
<dbReference type="PANTHER" id="PTHR46082:SF6">
    <property type="entry name" value="AAA+ ATPASE DOMAIN-CONTAINING PROTEIN-RELATED"/>
    <property type="match status" value="1"/>
</dbReference>
<organism evidence="2 3">
    <name type="scientific">Bimuria novae-zelandiae CBS 107.79</name>
    <dbReference type="NCBI Taxonomy" id="1447943"/>
    <lineage>
        <taxon>Eukaryota</taxon>
        <taxon>Fungi</taxon>
        <taxon>Dikarya</taxon>
        <taxon>Ascomycota</taxon>
        <taxon>Pezizomycotina</taxon>
        <taxon>Dothideomycetes</taxon>
        <taxon>Pleosporomycetidae</taxon>
        <taxon>Pleosporales</taxon>
        <taxon>Massarineae</taxon>
        <taxon>Didymosphaeriaceae</taxon>
        <taxon>Bimuria</taxon>
    </lineage>
</organism>
<dbReference type="Pfam" id="PF13374">
    <property type="entry name" value="TPR_10"/>
    <property type="match status" value="3"/>
</dbReference>
<evidence type="ECO:0000313" key="2">
    <source>
        <dbReference type="EMBL" id="KAF1978849.1"/>
    </source>
</evidence>
<dbReference type="OrthoDB" id="20872at2759"/>
<dbReference type="Gene3D" id="3.40.50.300">
    <property type="entry name" value="P-loop containing nucleotide triphosphate hydrolases"/>
    <property type="match status" value="1"/>
</dbReference>
<dbReference type="InterPro" id="IPR027417">
    <property type="entry name" value="P-loop_NTPase"/>
</dbReference>
<dbReference type="SUPFAM" id="SSF52540">
    <property type="entry name" value="P-loop containing nucleoside triphosphate hydrolases"/>
    <property type="match status" value="1"/>
</dbReference>
<dbReference type="AlphaFoldDB" id="A0A6A5VQL6"/>
<feature type="compositionally biased region" description="Basic and acidic residues" evidence="1">
    <location>
        <begin position="249"/>
        <end position="270"/>
    </location>
</feature>
<evidence type="ECO:0008006" key="4">
    <source>
        <dbReference type="Google" id="ProtNLM"/>
    </source>
</evidence>